<evidence type="ECO:0000256" key="3">
    <source>
        <dbReference type="ARBA" id="ARBA00025649"/>
    </source>
</evidence>
<dbReference type="Gene3D" id="3.40.50.620">
    <property type="entry name" value="HUPs"/>
    <property type="match status" value="1"/>
</dbReference>
<comment type="subunit">
    <text evidence="2">Heterodimer of an alpha and a beta subunit.</text>
</comment>
<accession>A0A3N2DDB7</accession>
<evidence type="ECO:0000313" key="7">
    <source>
        <dbReference type="Proteomes" id="UP000275356"/>
    </source>
</evidence>
<evidence type="ECO:0000313" key="6">
    <source>
        <dbReference type="EMBL" id="ROR97732.1"/>
    </source>
</evidence>
<evidence type="ECO:0000256" key="2">
    <source>
        <dbReference type="ARBA" id="ARBA00011355"/>
    </source>
</evidence>
<gene>
    <name evidence="6" type="ORF">EDD28_2338</name>
</gene>
<reference evidence="6 7" key="1">
    <citation type="submission" date="2018-11" db="EMBL/GenBank/DDBJ databases">
        <title>Sequencing the genomes of 1000 actinobacteria strains.</title>
        <authorList>
            <person name="Klenk H.-P."/>
        </authorList>
    </citation>
    <scope>NUCLEOTIDE SEQUENCE [LARGE SCALE GENOMIC DNA]</scope>
    <source>
        <strain evidence="6 7">DSM 13521</strain>
    </source>
</reference>
<protein>
    <recommendedName>
        <fullName evidence="4">Electron transfer flavoprotein small subunit</fullName>
    </recommendedName>
</protein>
<dbReference type="GO" id="GO:0009055">
    <property type="term" value="F:electron transfer activity"/>
    <property type="evidence" value="ECO:0007669"/>
    <property type="project" value="InterPro"/>
</dbReference>
<evidence type="ECO:0000256" key="1">
    <source>
        <dbReference type="ARBA" id="ARBA00001974"/>
    </source>
</evidence>
<dbReference type="Proteomes" id="UP000275356">
    <property type="component" value="Unassembled WGS sequence"/>
</dbReference>
<sequence length="252" mass="25867">MSTVVAYKWSANPQDAVVGSDGTVDWSRAKAGVGEYDTIPIELGRRLADATGDELVGVSVGPAAVASPMAKKAALSRGLDRAVVLADDAVAGWNLTRVAAALAALADRAGATIVLTGDASVDENAKMTSALVAGSLGWPCFQDVSEVARTDDGWRLTQVVSGGTREIEVSGGVVVAVTTDAVVPRVPGMKEILAAGKKPVDEVSVSEIELPEAALEIQGRARPVMATRKHHVFGGTDAVNQLVAAMRADGAI</sequence>
<dbReference type="PANTHER" id="PTHR21294">
    <property type="entry name" value="ELECTRON TRANSFER FLAVOPROTEIN BETA-SUBUNIT"/>
    <property type="match status" value="1"/>
</dbReference>
<feature type="domain" description="Electron transfer flavoprotein alpha/beta-subunit N-terminal" evidence="5">
    <location>
        <begin position="21"/>
        <end position="212"/>
    </location>
</feature>
<dbReference type="AlphaFoldDB" id="A0A3N2DDB7"/>
<dbReference type="InterPro" id="IPR014730">
    <property type="entry name" value="ETF_a/b_N"/>
</dbReference>
<dbReference type="EMBL" id="RKHQ01000001">
    <property type="protein sequence ID" value="ROR97732.1"/>
    <property type="molecule type" value="Genomic_DNA"/>
</dbReference>
<name>A0A3N2DDB7_9MICO</name>
<comment type="cofactor">
    <cofactor evidence="1">
        <name>FAD</name>
        <dbReference type="ChEBI" id="CHEBI:57692"/>
    </cofactor>
</comment>
<dbReference type="Pfam" id="PF01012">
    <property type="entry name" value="ETF"/>
    <property type="match status" value="1"/>
</dbReference>
<dbReference type="SMART" id="SM00893">
    <property type="entry name" value="ETF"/>
    <property type="match status" value="1"/>
</dbReference>
<evidence type="ECO:0000256" key="4">
    <source>
        <dbReference type="ARBA" id="ARBA00042002"/>
    </source>
</evidence>
<dbReference type="OrthoDB" id="9804960at2"/>
<comment type="function">
    <text evidence="3">The electron transfer flavoprotein serves as a specific electron acceptor for other dehydrogenases. It transfers the electrons to the main respiratory chain via ETF-ubiquinone oxidoreductase (ETF dehydrogenase).</text>
</comment>
<organism evidence="6 7">
    <name type="scientific">Salana multivorans</name>
    <dbReference type="NCBI Taxonomy" id="120377"/>
    <lineage>
        <taxon>Bacteria</taxon>
        <taxon>Bacillati</taxon>
        <taxon>Actinomycetota</taxon>
        <taxon>Actinomycetes</taxon>
        <taxon>Micrococcales</taxon>
        <taxon>Beutenbergiaceae</taxon>
        <taxon>Salana</taxon>
    </lineage>
</organism>
<comment type="caution">
    <text evidence="6">The sequence shown here is derived from an EMBL/GenBank/DDBJ whole genome shotgun (WGS) entry which is preliminary data.</text>
</comment>
<dbReference type="InterPro" id="IPR012255">
    <property type="entry name" value="ETF_b"/>
</dbReference>
<dbReference type="InterPro" id="IPR014729">
    <property type="entry name" value="Rossmann-like_a/b/a_fold"/>
</dbReference>
<dbReference type="PANTHER" id="PTHR21294:SF17">
    <property type="entry name" value="PROTEIN FIXA"/>
    <property type="match status" value="1"/>
</dbReference>
<evidence type="ECO:0000259" key="5">
    <source>
        <dbReference type="SMART" id="SM00893"/>
    </source>
</evidence>
<dbReference type="SUPFAM" id="SSF52402">
    <property type="entry name" value="Adenine nucleotide alpha hydrolases-like"/>
    <property type="match status" value="1"/>
</dbReference>
<dbReference type="RefSeq" id="WP_123739733.1">
    <property type="nucleotide sequence ID" value="NZ_RKHQ01000001.1"/>
</dbReference>
<proteinExistence type="predicted"/>
<keyword evidence="7" id="KW-1185">Reference proteome</keyword>